<organism evidence="2">
    <name type="scientific">Populus davidiana</name>
    <dbReference type="NCBI Taxonomy" id="266767"/>
    <lineage>
        <taxon>Eukaryota</taxon>
        <taxon>Viridiplantae</taxon>
        <taxon>Streptophyta</taxon>
        <taxon>Embryophyta</taxon>
        <taxon>Tracheophyta</taxon>
        <taxon>Spermatophyta</taxon>
        <taxon>Magnoliopsida</taxon>
        <taxon>eudicotyledons</taxon>
        <taxon>Gunneridae</taxon>
        <taxon>Pentapetalae</taxon>
        <taxon>rosids</taxon>
        <taxon>fabids</taxon>
        <taxon>Malpighiales</taxon>
        <taxon>Salicaceae</taxon>
        <taxon>Saliceae</taxon>
        <taxon>Populus</taxon>
    </lineage>
</organism>
<accession>A0A6M2E9M6</accession>
<reference evidence="2" key="1">
    <citation type="submission" date="2020-03" db="EMBL/GenBank/DDBJ databases">
        <authorList>
            <person name="Zhang R."/>
        </authorList>
    </citation>
    <scope>NUCLEOTIDE SEQUENCE</scope>
</reference>
<dbReference type="InterPro" id="IPR025322">
    <property type="entry name" value="PADRE_dom"/>
</dbReference>
<evidence type="ECO:0000313" key="2">
    <source>
        <dbReference type="EMBL" id="NUU81208.1"/>
    </source>
</evidence>
<protein>
    <submittedName>
        <fullName evidence="2">Uncharacterized protein</fullName>
    </submittedName>
</protein>
<dbReference type="AlphaFoldDB" id="A0A6M2E9M6"/>
<dbReference type="EMBL" id="GILB01000875">
    <property type="protein sequence ID" value="NUU81208.1"/>
    <property type="molecule type" value="Transcribed_RNA"/>
</dbReference>
<feature type="region of interest" description="Disordered" evidence="1">
    <location>
        <begin position="147"/>
        <end position="168"/>
    </location>
</feature>
<name>A0A6M2E9M6_9ROSI</name>
<proteinExistence type="predicted"/>
<dbReference type="Pfam" id="PF14009">
    <property type="entry name" value="PADRE"/>
    <property type="match status" value="1"/>
</dbReference>
<dbReference type="PANTHER" id="PTHR33148">
    <property type="entry name" value="PLASTID MOVEMENT IMPAIRED PROTEIN-RELATED"/>
    <property type="match status" value="1"/>
</dbReference>
<dbReference type="PANTHER" id="PTHR33148:SF2">
    <property type="entry name" value="DUF4228 DOMAIN-CONTAINING PROTEIN"/>
    <property type="match status" value="1"/>
</dbReference>
<evidence type="ECO:0000256" key="1">
    <source>
        <dbReference type="SAM" id="MobiDB-lite"/>
    </source>
</evidence>
<sequence>MVIFSWRKMGNCLAHNCVRPPFIGSCIGFPQAKHEKVLHVVKTDGKVLEFRAPVLVKDVAVNFPGSGIGLTNEAIEHLPPSYELKLGNVYHVLPPPPGTSPVVDREEEASSGGVKRIKVVITKQQLQQLLKKDISLEEVLLGLEQKSSSLDSPGNWKPKLESIPEGLE</sequence>